<dbReference type="PRINTS" id="PR00035">
    <property type="entry name" value="HTHGNTR"/>
</dbReference>
<dbReference type="EMBL" id="JBFNQD010000010">
    <property type="protein sequence ID" value="MEW9308864.1"/>
    <property type="molecule type" value="Genomic_DNA"/>
</dbReference>
<dbReference type="CDD" id="cd07377">
    <property type="entry name" value="WHTH_GntR"/>
    <property type="match status" value="1"/>
</dbReference>
<dbReference type="SMART" id="SM00345">
    <property type="entry name" value="HTH_GNTR"/>
    <property type="match status" value="1"/>
</dbReference>
<evidence type="ECO:0000313" key="7">
    <source>
        <dbReference type="EMBL" id="MEW9308864.1"/>
    </source>
</evidence>
<organism evidence="7 8">
    <name type="scientific">Labrys neptuniae</name>
    <dbReference type="NCBI Taxonomy" id="376174"/>
    <lineage>
        <taxon>Bacteria</taxon>
        <taxon>Pseudomonadati</taxon>
        <taxon>Pseudomonadota</taxon>
        <taxon>Alphaproteobacteria</taxon>
        <taxon>Hyphomicrobiales</taxon>
        <taxon>Xanthobacteraceae</taxon>
        <taxon>Labrys</taxon>
    </lineage>
</organism>
<dbReference type="PANTHER" id="PTHR46577:SF1">
    <property type="entry name" value="HTH-TYPE TRANSCRIPTIONAL REGULATORY PROTEIN GABR"/>
    <property type="match status" value="1"/>
</dbReference>
<evidence type="ECO:0000256" key="4">
    <source>
        <dbReference type="ARBA" id="ARBA00023125"/>
    </source>
</evidence>
<comment type="caution">
    <text evidence="7">The sequence shown here is derived from an EMBL/GenBank/DDBJ whole genome shotgun (WGS) entry which is preliminary data.</text>
</comment>
<dbReference type="InterPro" id="IPR036390">
    <property type="entry name" value="WH_DNA-bd_sf"/>
</dbReference>
<keyword evidence="8" id="KW-1185">Reference proteome</keyword>
<evidence type="ECO:0000259" key="6">
    <source>
        <dbReference type="PROSITE" id="PS50949"/>
    </source>
</evidence>
<dbReference type="Pfam" id="PF00155">
    <property type="entry name" value="Aminotran_1_2"/>
    <property type="match status" value="1"/>
</dbReference>
<evidence type="ECO:0000256" key="1">
    <source>
        <dbReference type="ARBA" id="ARBA00005384"/>
    </source>
</evidence>
<dbReference type="InterPro" id="IPR051446">
    <property type="entry name" value="HTH_trans_reg/aminotransferase"/>
</dbReference>
<proteinExistence type="inferred from homology"/>
<keyword evidence="2" id="KW-0663">Pyridoxal phosphate</keyword>
<reference evidence="7 8" key="1">
    <citation type="submission" date="2024-07" db="EMBL/GenBank/DDBJ databases">
        <title>Description of Labrys sedimenti sp. nov., isolated from a diclofenac-degrading enrichment culture.</title>
        <authorList>
            <person name="Tancsics A."/>
            <person name="Csepanyi A."/>
        </authorList>
    </citation>
    <scope>NUCLEOTIDE SEQUENCE [LARGE SCALE GENOMIC DNA]</scope>
    <source>
        <strain evidence="7 8">LMG 23578</strain>
    </source>
</reference>
<keyword evidence="4" id="KW-0238">DNA-binding</keyword>
<dbReference type="InterPro" id="IPR015424">
    <property type="entry name" value="PyrdxlP-dep_Trfase"/>
</dbReference>
<dbReference type="PANTHER" id="PTHR46577">
    <property type="entry name" value="HTH-TYPE TRANSCRIPTIONAL REGULATORY PROTEIN GABR"/>
    <property type="match status" value="1"/>
</dbReference>
<evidence type="ECO:0000256" key="2">
    <source>
        <dbReference type="ARBA" id="ARBA00022898"/>
    </source>
</evidence>
<gene>
    <name evidence="7" type="ORF">ABXS05_25170</name>
</gene>
<dbReference type="GO" id="GO:0008483">
    <property type="term" value="F:transaminase activity"/>
    <property type="evidence" value="ECO:0007669"/>
    <property type="project" value="UniProtKB-KW"/>
</dbReference>
<keyword evidence="3" id="KW-0805">Transcription regulation</keyword>
<evidence type="ECO:0000313" key="8">
    <source>
        <dbReference type="Proteomes" id="UP001555786"/>
    </source>
</evidence>
<dbReference type="PROSITE" id="PS50949">
    <property type="entry name" value="HTH_GNTR"/>
    <property type="match status" value="1"/>
</dbReference>
<keyword evidence="7" id="KW-0032">Aminotransferase</keyword>
<dbReference type="CDD" id="cd00609">
    <property type="entry name" value="AAT_like"/>
    <property type="match status" value="1"/>
</dbReference>
<evidence type="ECO:0000256" key="3">
    <source>
        <dbReference type="ARBA" id="ARBA00023015"/>
    </source>
</evidence>
<accession>A0ABV3PT81</accession>
<dbReference type="Gene3D" id="1.10.10.10">
    <property type="entry name" value="Winged helix-like DNA-binding domain superfamily/Winged helix DNA-binding domain"/>
    <property type="match status" value="1"/>
</dbReference>
<dbReference type="InterPro" id="IPR000524">
    <property type="entry name" value="Tscrpt_reg_HTH_GntR"/>
</dbReference>
<dbReference type="RefSeq" id="WP_367625745.1">
    <property type="nucleotide sequence ID" value="NZ_JBFNQD010000010.1"/>
</dbReference>
<sequence>MPVLPGRGPRRRELYIAMRRLIETGLARPGAKLPTTRDLAKRLGLSRAAAVAAFEMLVADGFVEARIGAGTFVAAQVPKVSERAASQPGQVSASPALPCELGVASIDGKTMRVFRGLLSRNLAQPGPEHFRYGDPRGGNKLREAIAAYLRAARGVRCDAEQIVVTTGTMHGLDLVVRTVFKPGDVAWIEDPCYPLARATLEAAGAKLIGVPVDGEGIDAAGGENLGGGGRLVYVTPSHQFPLGVTMTMRRRLALIDWADRNDAWIIEDDYDSEFRFSGPPLTALQGMDGAGRVVYLGTFSKVLFPGIRIGYAVLPEALLDRVLRLRTLSDRQPPSLVQGAAADFLNDGHFAAHLRRARRRVQAARDEFVTALRDHCDGMLDFAVPEHGLHLVAALAASAGDRDLVRSLLAEGVGARALSPMYVDAPARQGLVLGFSGFEPDVLTSAARRIGDVLGDVLKAGAPIRS</sequence>
<dbReference type="InterPro" id="IPR004839">
    <property type="entry name" value="Aminotransferase_I/II_large"/>
</dbReference>
<comment type="similarity">
    <text evidence="1">In the C-terminal section; belongs to the class-I pyridoxal-phosphate-dependent aminotransferase family.</text>
</comment>
<dbReference type="Gene3D" id="3.40.640.10">
    <property type="entry name" value="Type I PLP-dependent aspartate aminotransferase-like (Major domain)"/>
    <property type="match status" value="1"/>
</dbReference>
<evidence type="ECO:0000256" key="5">
    <source>
        <dbReference type="ARBA" id="ARBA00023163"/>
    </source>
</evidence>
<feature type="domain" description="HTH gntR-type" evidence="6">
    <location>
        <begin position="8"/>
        <end position="76"/>
    </location>
</feature>
<keyword evidence="5" id="KW-0804">Transcription</keyword>
<dbReference type="SUPFAM" id="SSF46785">
    <property type="entry name" value="Winged helix' DNA-binding domain"/>
    <property type="match status" value="1"/>
</dbReference>
<dbReference type="Proteomes" id="UP001555786">
    <property type="component" value="Unassembled WGS sequence"/>
</dbReference>
<dbReference type="InterPro" id="IPR015421">
    <property type="entry name" value="PyrdxlP-dep_Trfase_major"/>
</dbReference>
<dbReference type="InterPro" id="IPR036388">
    <property type="entry name" value="WH-like_DNA-bd_sf"/>
</dbReference>
<dbReference type="Pfam" id="PF00392">
    <property type="entry name" value="GntR"/>
    <property type="match status" value="1"/>
</dbReference>
<keyword evidence="7" id="KW-0808">Transferase</keyword>
<name>A0ABV3PT81_9HYPH</name>
<protein>
    <submittedName>
        <fullName evidence="7">PLP-dependent aminotransferase family protein</fullName>
    </submittedName>
</protein>
<dbReference type="SUPFAM" id="SSF53383">
    <property type="entry name" value="PLP-dependent transferases"/>
    <property type="match status" value="1"/>
</dbReference>